<proteinExistence type="inferred from homology"/>
<dbReference type="HAMAP" id="MF_00768">
    <property type="entry name" value="HTH_type_BetI"/>
    <property type="match status" value="1"/>
</dbReference>
<evidence type="ECO:0000259" key="9">
    <source>
        <dbReference type="PROSITE" id="PS50977"/>
    </source>
</evidence>
<dbReference type="PANTHER" id="PTHR30055:SF234">
    <property type="entry name" value="HTH-TYPE TRANSCRIPTIONAL REGULATOR BETI"/>
    <property type="match status" value="1"/>
</dbReference>
<dbReference type="Gene3D" id="1.10.357.10">
    <property type="entry name" value="Tetracycline Repressor, domain 2"/>
    <property type="match status" value="1"/>
</dbReference>
<comment type="function">
    <text evidence="6">Repressor involved in the biosynthesis of the osmoprotectant glycine betaine. It represses transcription of the choline transporter BetT and the genes of BetAB involved in the synthesis of glycine betaine.</text>
</comment>
<keyword evidence="2 7" id="KW-0678">Repressor</keyword>
<dbReference type="GO" id="GO:0003700">
    <property type="term" value="F:DNA-binding transcription factor activity"/>
    <property type="evidence" value="ECO:0007669"/>
    <property type="project" value="UniProtKB-UniRule"/>
</dbReference>
<reference evidence="10 11" key="1">
    <citation type="submission" date="2016-10" db="EMBL/GenBank/DDBJ databases">
        <authorList>
            <person name="de Groot N.N."/>
        </authorList>
    </citation>
    <scope>NUCLEOTIDE SEQUENCE [LARGE SCALE GENOMIC DNA]</scope>
    <source>
        <strain evidence="10 11">DSM 29316</strain>
    </source>
</reference>
<dbReference type="PANTHER" id="PTHR30055">
    <property type="entry name" value="HTH-TYPE TRANSCRIPTIONAL REGULATOR RUTR"/>
    <property type="match status" value="1"/>
</dbReference>
<dbReference type="GO" id="GO:0019285">
    <property type="term" value="P:glycine betaine biosynthetic process from choline"/>
    <property type="evidence" value="ECO:0007669"/>
    <property type="project" value="UniProtKB-UniRule"/>
</dbReference>
<evidence type="ECO:0000256" key="6">
    <source>
        <dbReference type="ARBA" id="ARBA00024936"/>
    </source>
</evidence>
<keyword evidence="5 7" id="KW-0804">Transcription</keyword>
<feature type="DNA-binding region" description="H-T-H motif" evidence="7 8">
    <location>
        <begin position="31"/>
        <end position="50"/>
    </location>
</feature>
<dbReference type="NCBIfam" id="NF001978">
    <property type="entry name" value="PRK00767.1"/>
    <property type="match status" value="1"/>
</dbReference>
<dbReference type="PROSITE" id="PS01081">
    <property type="entry name" value="HTH_TETR_1"/>
    <property type="match status" value="1"/>
</dbReference>
<dbReference type="RefSeq" id="WP_092063469.1">
    <property type="nucleotide sequence ID" value="NZ_FOJU01000003.1"/>
</dbReference>
<dbReference type="PROSITE" id="PS50977">
    <property type="entry name" value="HTH_TETR_2"/>
    <property type="match status" value="1"/>
</dbReference>
<dbReference type="UniPathway" id="UPA00529"/>
<keyword evidence="11" id="KW-1185">Reference proteome</keyword>
<evidence type="ECO:0000256" key="7">
    <source>
        <dbReference type="HAMAP-Rule" id="MF_00768"/>
    </source>
</evidence>
<dbReference type="InterPro" id="IPR050109">
    <property type="entry name" value="HTH-type_TetR-like_transc_reg"/>
</dbReference>
<evidence type="ECO:0000313" key="10">
    <source>
        <dbReference type="EMBL" id="SFA95218.1"/>
    </source>
</evidence>
<feature type="domain" description="HTH tetR-type" evidence="9">
    <location>
        <begin position="8"/>
        <end position="68"/>
    </location>
</feature>
<dbReference type="InterPro" id="IPR039538">
    <property type="entry name" value="BetI_C"/>
</dbReference>
<keyword evidence="4 7" id="KW-0238">DNA-binding</keyword>
<dbReference type="Pfam" id="PF13977">
    <property type="entry name" value="TetR_C_6"/>
    <property type="match status" value="1"/>
</dbReference>
<gene>
    <name evidence="7" type="primary">betI</name>
    <name evidence="10" type="ORF">SAMN05421688_1806</name>
</gene>
<dbReference type="Pfam" id="PF00440">
    <property type="entry name" value="TetR_N"/>
    <property type="match status" value="1"/>
</dbReference>
<dbReference type="SUPFAM" id="SSF48498">
    <property type="entry name" value="Tetracyclin repressor-like, C-terminal domain"/>
    <property type="match status" value="1"/>
</dbReference>
<dbReference type="InterPro" id="IPR001647">
    <property type="entry name" value="HTH_TetR"/>
</dbReference>
<dbReference type="AlphaFoldDB" id="A0A1I0X4F2"/>
<evidence type="ECO:0000256" key="8">
    <source>
        <dbReference type="PROSITE-ProRule" id="PRU00335"/>
    </source>
</evidence>
<dbReference type="GO" id="GO:0000976">
    <property type="term" value="F:transcription cis-regulatory region binding"/>
    <property type="evidence" value="ECO:0007669"/>
    <property type="project" value="TreeGrafter"/>
</dbReference>
<evidence type="ECO:0000313" key="11">
    <source>
        <dbReference type="Proteomes" id="UP000198796"/>
    </source>
</evidence>
<dbReference type="InterPro" id="IPR017757">
    <property type="entry name" value="Tscrpt_rep_BetI"/>
</dbReference>
<evidence type="ECO:0000256" key="5">
    <source>
        <dbReference type="ARBA" id="ARBA00023163"/>
    </source>
</evidence>
<accession>A0A1I0X4F2</accession>
<dbReference type="InterPro" id="IPR023772">
    <property type="entry name" value="DNA-bd_HTH_TetR-type_CS"/>
</dbReference>
<comment type="function">
    <text evidence="7">Repressor involved in choline regulation of the bet genes.</text>
</comment>
<keyword evidence="3 7" id="KW-0805">Transcription regulation</keyword>
<dbReference type="EMBL" id="FOJU01000003">
    <property type="protein sequence ID" value="SFA95218.1"/>
    <property type="molecule type" value="Genomic_DNA"/>
</dbReference>
<dbReference type="SUPFAM" id="SSF46689">
    <property type="entry name" value="Homeodomain-like"/>
    <property type="match status" value="1"/>
</dbReference>
<evidence type="ECO:0000256" key="2">
    <source>
        <dbReference type="ARBA" id="ARBA00022491"/>
    </source>
</evidence>
<dbReference type="NCBIfam" id="TIGR03384">
    <property type="entry name" value="betaine_BetI"/>
    <property type="match status" value="1"/>
</dbReference>
<dbReference type="InterPro" id="IPR036271">
    <property type="entry name" value="Tet_transcr_reg_TetR-rel_C_sf"/>
</dbReference>
<dbReference type="OrthoDB" id="7618612at2"/>
<protein>
    <recommendedName>
        <fullName evidence="7">HTH-type transcriptional regulator BetI</fullName>
    </recommendedName>
</protein>
<evidence type="ECO:0000256" key="3">
    <source>
        <dbReference type="ARBA" id="ARBA00023015"/>
    </source>
</evidence>
<sequence length="194" mass="21583">MPKLGMEPIRREALVKATIEEIGAQRSLDVTVAKIARRAGVSSALAHHYFGGKEDIFLAAMHHILATYAQSIRTALRDLDDPRARVEAIIRAGFEGESFNPETIAAWLNFYVMSQRSDRAQRLLNVYQRRLTSNLVYSLKSLVGVEAQPVAVRISAMIDGVYLRQALGITRPDNLIAISHVMAVFEAELSRHGK</sequence>
<evidence type="ECO:0000256" key="1">
    <source>
        <dbReference type="ARBA" id="ARBA00004719"/>
    </source>
</evidence>
<dbReference type="InterPro" id="IPR009057">
    <property type="entry name" value="Homeodomain-like_sf"/>
</dbReference>
<evidence type="ECO:0000256" key="4">
    <source>
        <dbReference type="ARBA" id="ARBA00023125"/>
    </source>
</evidence>
<dbReference type="STRING" id="871651.SAMN05421688_1806"/>
<organism evidence="10 11">
    <name type="scientific">Poseidonocella pacifica</name>
    <dbReference type="NCBI Taxonomy" id="871651"/>
    <lineage>
        <taxon>Bacteria</taxon>
        <taxon>Pseudomonadati</taxon>
        <taxon>Pseudomonadota</taxon>
        <taxon>Alphaproteobacteria</taxon>
        <taxon>Rhodobacterales</taxon>
        <taxon>Roseobacteraceae</taxon>
        <taxon>Poseidonocella</taxon>
    </lineage>
</organism>
<dbReference type="GO" id="GO:0045892">
    <property type="term" value="P:negative regulation of DNA-templated transcription"/>
    <property type="evidence" value="ECO:0007669"/>
    <property type="project" value="UniProtKB-UniRule"/>
</dbReference>
<name>A0A1I0X4F2_9RHOB</name>
<dbReference type="Proteomes" id="UP000198796">
    <property type="component" value="Unassembled WGS sequence"/>
</dbReference>
<comment type="pathway">
    <text evidence="1 7">Amine and polyamine biosynthesis; betaine biosynthesis via choline pathway [regulation].</text>
</comment>